<comment type="caution">
    <text evidence="2">The sequence shown here is derived from an EMBL/GenBank/DDBJ whole genome shotgun (WGS) entry which is preliminary data.</text>
</comment>
<dbReference type="AlphaFoldDB" id="A0A8H6XXR7"/>
<organism evidence="2 3">
    <name type="scientific">Mycena venus</name>
    <dbReference type="NCBI Taxonomy" id="2733690"/>
    <lineage>
        <taxon>Eukaryota</taxon>
        <taxon>Fungi</taxon>
        <taxon>Dikarya</taxon>
        <taxon>Basidiomycota</taxon>
        <taxon>Agaricomycotina</taxon>
        <taxon>Agaricomycetes</taxon>
        <taxon>Agaricomycetidae</taxon>
        <taxon>Agaricales</taxon>
        <taxon>Marasmiineae</taxon>
        <taxon>Mycenaceae</taxon>
        <taxon>Mycena</taxon>
    </lineage>
</organism>
<sequence>MQRFFIVLLCLGFVRATLQNFTVDDTSPDIHYNGTTFQCNLNTIICPPEIVQGLFNNSATLTNGSITFSFTGTAFYATLELIGSCSVSVDGDEITTLSHPDILAEHQNISKSDMANGPHTLIIAPTTSLTVIGFDHLIYTASLPTTGKSHVGAIVGGSHWRGRSDDRGIVPGVIRPAAQAYHAAQPAQKCGPTRDYCSSS</sequence>
<feature type="chain" id="PRO_5034485680" evidence="1">
    <location>
        <begin position="17"/>
        <end position="200"/>
    </location>
</feature>
<accession>A0A8H6XXR7</accession>
<evidence type="ECO:0000313" key="3">
    <source>
        <dbReference type="Proteomes" id="UP000620124"/>
    </source>
</evidence>
<evidence type="ECO:0000313" key="2">
    <source>
        <dbReference type="EMBL" id="KAF7349097.1"/>
    </source>
</evidence>
<evidence type="ECO:0000256" key="1">
    <source>
        <dbReference type="SAM" id="SignalP"/>
    </source>
</evidence>
<keyword evidence="3" id="KW-1185">Reference proteome</keyword>
<dbReference type="Proteomes" id="UP000620124">
    <property type="component" value="Unassembled WGS sequence"/>
</dbReference>
<feature type="signal peptide" evidence="1">
    <location>
        <begin position="1"/>
        <end position="16"/>
    </location>
</feature>
<dbReference type="OrthoDB" id="3060433at2759"/>
<name>A0A8H6XXR7_9AGAR</name>
<gene>
    <name evidence="2" type="ORF">MVEN_01431800</name>
</gene>
<protein>
    <submittedName>
        <fullName evidence="2">Uncharacterized protein</fullName>
    </submittedName>
</protein>
<proteinExistence type="predicted"/>
<dbReference type="EMBL" id="JACAZI010000011">
    <property type="protein sequence ID" value="KAF7349097.1"/>
    <property type="molecule type" value="Genomic_DNA"/>
</dbReference>
<keyword evidence="1" id="KW-0732">Signal</keyword>
<reference evidence="2" key="1">
    <citation type="submission" date="2020-05" db="EMBL/GenBank/DDBJ databases">
        <title>Mycena genomes resolve the evolution of fungal bioluminescence.</title>
        <authorList>
            <person name="Tsai I.J."/>
        </authorList>
    </citation>
    <scope>NUCLEOTIDE SEQUENCE</scope>
    <source>
        <strain evidence="2">CCC161011</strain>
    </source>
</reference>
<dbReference type="Gene3D" id="2.60.120.260">
    <property type="entry name" value="Galactose-binding domain-like"/>
    <property type="match status" value="1"/>
</dbReference>